<dbReference type="Pfam" id="PF12796">
    <property type="entry name" value="Ank_2"/>
    <property type="match status" value="1"/>
</dbReference>
<organism evidence="4 5">
    <name type="scientific">Piptocephalis cylindrospora</name>
    <dbReference type="NCBI Taxonomy" id="1907219"/>
    <lineage>
        <taxon>Eukaryota</taxon>
        <taxon>Fungi</taxon>
        <taxon>Fungi incertae sedis</taxon>
        <taxon>Zoopagomycota</taxon>
        <taxon>Zoopagomycotina</taxon>
        <taxon>Zoopagomycetes</taxon>
        <taxon>Zoopagales</taxon>
        <taxon>Piptocephalidaceae</taxon>
        <taxon>Piptocephalis</taxon>
    </lineage>
</organism>
<keyword evidence="2" id="KW-0040">ANK repeat</keyword>
<evidence type="ECO:0000313" key="4">
    <source>
        <dbReference type="EMBL" id="RKP15005.1"/>
    </source>
</evidence>
<dbReference type="SUPFAM" id="SSF48403">
    <property type="entry name" value="Ankyrin repeat"/>
    <property type="match status" value="1"/>
</dbReference>
<evidence type="ECO:0000256" key="3">
    <source>
        <dbReference type="SAM" id="MobiDB-lite"/>
    </source>
</evidence>
<dbReference type="InterPro" id="IPR002110">
    <property type="entry name" value="Ankyrin_rpt"/>
</dbReference>
<dbReference type="InterPro" id="IPR050776">
    <property type="entry name" value="Ank_Repeat/CDKN_Inhibitor"/>
</dbReference>
<dbReference type="PANTHER" id="PTHR24201:SF15">
    <property type="entry name" value="ANKYRIN REPEAT DOMAIN-CONTAINING PROTEIN 66"/>
    <property type="match status" value="1"/>
</dbReference>
<dbReference type="EMBL" id="KZ987767">
    <property type="protein sequence ID" value="RKP15005.1"/>
    <property type="molecule type" value="Genomic_DNA"/>
</dbReference>
<feature type="region of interest" description="Disordered" evidence="3">
    <location>
        <begin position="1"/>
        <end position="35"/>
    </location>
</feature>
<protein>
    <submittedName>
        <fullName evidence="4">Uncharacterized protein</fullName>
    </submittedName>
</protein>
<dbReference type="OrthoDB" id="341259at2759"/>
<dbReference type="AlphaFoldDB" id="A0A4P9Y7K8"/>
<dbReference type="PANTHER" id="PTHR24201">
    <property type="entry name" value="ANK_REP_REGION DOMAIN-CONTAINING PROTEIN"/>
    <property type="match status" value="1"/>
</dbReference>
<evidence type="ECO:0000313" key="5">
    <source>
        <dbReference type="Proteomes" id="UP000267251"/>
    </source>
</evidence>
<dbReference type="SMART" id="SM00248">
    <property type="entry name" value="ANK"/>
    <property type="match status" value="3"/>
</dbReference>
<dbReference type="Proteomes" id="UP000267251">
    <property type="component" value="Unassembled WGS sequence"/>
</dbReference>
<sequence length="283" mass="30543">MPADRHQRTTTTDRSNPIVSSSDDKSVSALSVPSNREAESVNGLRVVRSLEREERHIFSTRLQSAIMEDNSNRVKRLLADKVNIAYEPGAATPVHSCARSDKPKCCRVLLEFGFDPNHTDHKGRTPLAVAVANGSSQSSQVIEEYGGVLQARTNIQAVQDTELDDLAGDMAGMMDANAVTSVTLNNLAAQINNVVKMDGKPMGEGSSCAPQIGSEAARRNGSSVPGSEARENDNSSMGEEEGERKETSTASSTITPRHLQRMRKSRGTFPCFGNGKGRGQRRS</sequence>
<feature type="compositionally biased region" description="Polar residues" evidence="3">
    <location>
        <begin position="9"/>
        <end position="18"/>
    </location>
</feature>
<dbReference type="Gene3D" id="1.25.40.20">
    <property type="entry name" value="Ankyrin repeat-containing domain"/>
    <property type="match status" value="1"/>
</dbReference>
<gene>
    <name evidence="4" type="ORF">BJ684DRAFT_14709</name>
</gene>
<name>A0A4P9Y7K8_9FUNG</name>
<proteinExistence type="predicted"/>
<evidence type="ECO:0000256" key="2">
    <source>
        <dbReference type="ARBA" id="ARBA00023043"/>
    </source>
</evidence>
<evidence type="ECO:0000256" key="1">
    <source>
        <dbReference type="ARBA" id="ARBA00022737"/>
    </source>
</evidence>
<feature type="region of interest" description="Disordered" evidence="3">
    <location>
        <begin position="201"/>
        <end position="283"/>
    </location>
</feature>
<accession>A0A4P9Y7K8</accession>
<keyword evidence="5" id="KW-1185">Reference proteome</keyword>
<keyword evidence="1" id="KW-0677">Repeat</keyword>
<dbReference type="InterPro" id="IPR036770">
    <property type="entry name" value="Ankyrin_rpt-contain_sf"/>
</dbReference>
<reference evidence="5" key="1">
    <citation type="journal article" date="2018" name="Nat. Microbiol.">
        <title>Leveraging single-cell genomics to expand the fungal tree of life.</title>
        <authorList>
            <person name="Ahrendt S.R."/>
            <person name="Quandt C.A."/>
            <person name="Ciobanu D."/>
            <person name="Clum A."/>
            <person name="Salamov A."/>
            <person name="Andreopoulos B."/>
            <person name="Cheng J.F."/>
            <person name="Woyke T."/>
            <person name="Pelin A."/>
            <person name="Henrissat B."/>
            <person name="Reynolds N.K."/>
            <person name="Benny G.L."/>
            <person name="Smith M.E."/>
            <person name="James T.Y."/>
            <person name="Grigoriev I.V."/>
        </authorList>
    </citation>
    <scope>NUCLEOTIDE SEQUENCE [LARGE SCALE GENOMIC DNA]</scope>
</reference>